<organism evidence="2 3">
    <name type="scientific">Paramecium tetraurelia</name>
    <dbReference type="NCBI Taxonomy" id="5888"/>
    <lineage>
        <taxon>Eukaryota</taxon>
        <taxon>Sar</taxon>
        <taxon>Alveolata</taxon>
        <taxon>Ciliophora</taxon>
        <taxon>Intramacronucleata</taxon>
        <taxon>Oligohymenophorea</taxon>
        <taxon>Peniculida</taxon>
        <taxon>Parameciidae</taxon>
        <taxon>Paramecium</taxon>
    </lineage>
</organism>
<sequence length="363" mass="44285">MNSKKFVRTSQCYNPSFNIGSNYDCIWLYDSKPQFELEKLSQIQILLNNNSPSLNYCPICQNKTFYVIYRQVVDAAYEEVQFRIIDQISQTYQQQDSNEILQIMFLSNEEEEKKKVFYLIQENCSTENSRQRSNFEQTSIINNKYRFHNPPLFDFEKDSENTITTFRDYFSNNSIHFFFIFIKFERTDIMIQRITKIIKKIYHLERNRIALIVNQCECEQYQKLELQKRFSYFGFKTIEFFSNDSPQDICNALFKTLENVDAQRFDFSNTIFEQENEIADQQQQQMKENLINVSKQIEADQIQKFKTQMAQDKEQQEILNREIRDLEETLYKKREQQRDISYKIRQDQQELYDWERQYRKFKY</sequence>
<dbReference type="KEGG" id="ptm:GSPATT00022629001"/>
<dbReference type="InParanoid" id="A0E2E0"/>
<protein>
    <submittedName>
        <fullName evidence="2">Uncharacterized protein</fullName>
    </submittedName>
</protein>
<proteinExistence type="predicted"/>
<keyword evidence="3" id="KW-1185">Reference proteome</keyword>
<name>A0E2E0_PARTE</name>
<reference evidence="2 3" key="1">
    <citation type="journal article" date="2006" name="Nature">
        <title>Global trends of whole-genome duplications revealed by the ciliate Paramecium tetraurelia.</title>
        <authorList>
            <consortium name="Genoscope"/>
            <person name="Aury J.-M."/>
            <person name="Jaillon O."/>
            <person name="Duret L."/>
            <person name="Noel B."/>
            <person name="Jubin C."/>
            <person name="Porcel B.M."/>
            <person name="Segurens B."/>
            <person name="Daubin V."/>
            <person name="Anthouard V."/>
            <person name="Aiach N."/>
            <person name="Arnaiz O."/>
            <person name="Billaut A."/>
            <person name="Beisson J."/>
            <person name="Blanc I."/>
            <person name="Bouhouche K."/>
            <person name="Camara F."/>
            <person name="Duharcourt S."/>
            <person name="Guigo R."/>
            <person name="Gogendeau D."/>
            <person name="Katinka M."/>
            <person name="Keller A.-M."/>
            <person name="Kissmehl R."/>
            <person name="Klotz C."/>
            <person name="Koll F."/>
            <person name="Le Moue A."/>
            <person name="Lepere C."/>
            <person name="Malinsky S."/>
            <person name="Nowacki M."/>
            <person name="Nowak J.K."/>
            <person name="Plattner H."/>
            <person name="Poulain J."/>
            <person name="Ruiz F."/>
            <person name="Serrano V."/>
            <person name="Zagulski M."/>
            <person name="Dessen P."/>
            <person name="Betermier M."/>
            <person name="Weissenbach J."/>
            <person name="Scarpelli C."/>
            <person name="Schachter V."/>
            <person name="Sperling L."/>
            <person name="Meyer E."/>
            <person name="Cohen J."/>
            <person name="Wincker P."/>
        </authorList>
    </citation>
    <scope>NUCLEOTIDE SEQUENCE [LARGE SCALE GENOMIC DNA]</scope>
    <source>
        <strain evidence="2 3">Stock d4-2</strain>
    </source>
</reference>
<dbReference type="EMBL" id="CT868654">
    <property type="protein sequence ID" value="CAK89457.1"/>
    <property type="molecule type" value="Genomic_DNA"/>
</dbReference>
<evidence type="ECO:0000313" key="2">
    <source>
        <dbReference type="EMBL" id="CAK89457.1"/>
    </source>
</evidence>
<gene>
    <name evidence="2" type="ORF">GSPATT00022629001</name>
</gene>
<keyword evidence="1" id="KW-0175">Coiled coil</keyword>
<dbReference type="AlphaFoldDB" id="A0E2E0"/>
<feature type="coiled-coil region" evidence="1">
    <location>
        <begin position="302"/>
        <end position="336"/>
    </location>
</feature>
<dbReference type="GeneID" id="5042639"/>
<dbReference type="Proteomes" id="UP000000600">
    <property type="component" value="Unassembled WGS sequence"/>
</dbReference>
<accession>A0E2E0</accession>
<evidence type="ECO:0000313" key="3">
    <source>
        <dbReference type="Proteomes" id="UP000000600"/>
    </source>
</evidence>
<dbReference type="OrthoDB" id="324803at2759"/>
<dbReference type="HOGENOM" id="CLU_763888_0_0_1"/>
<evidence type="ECO:0000256" key="1">
    <source>
        <dbReference type="SAM" id="Coils"/>
    </source>
</evidence>
<dbReference type="RefSeq" id="XP_001456854.1">
    <property type="nucleotide sequence ID" value="XM_001456817.1"/>
</dbReference>